<feature type="transmembrane region" description="Helical" evidence="7">
    <location>
        <begin position="188"/>
        <end position="211"/>
    </location>
</feature>
<dbReference type="CDD" id="cd06261">
    <property type="entry name" value="TM_PBP2"/>
    <property type="match status" value="1"/>
</dbReference>
<feature type="domain" description="ABC transmembrane type-1" evidence="8">
    <location>
        <begin position="78"/>
        <end position="267"/>
    </location>
</feature>
<keyword evidence="4 7" id="KW-0812">Transmembrane</keyword>
<keyword evidence="6 7" id="KW-0472">Membrane</keyword>
<protein>
    <submittedName>
        <fullName evidence="9">Carbohydrate ABC transporter permease</fullName>
    </submittedName>
</protein>
<comment type="similarity">
    <text evidence="7">Belongs to the binding-protein-dependent transport system permease family.</text>
</comment>
<feature type="transmembrane region" description="Helical" evidence="7">
    <location>
        <begin position="248"/>
        <end position="267"/>
    </location>
</feature>
<keyword evidence="2 7" id="KW-0813">Transport</keyword>
<evidence type="ECO:0000313" key="9">
    <source>
        <dbReference type="EMBL" id="HIU33773.1"/>
    </source>
</evidence>
<name>A0A9D1IAP3_9FIRM</name>
<evidence type="ECO:0000256" key="3">
    <source>
        <dbReference type="ARBA" id="ARBA00022475"/>
    </source>
</evidence>
<sequence>MAAQEVREVKRIKISRIIIYVVLTLGALIMIFPFFWMFASAFKTSVEINKFPPQWLPSSLSLENFRIAFEKAPFARYFLNSVIVMVCSVAATTFTTILGAFAFSRLKFPGRDLIFSLLLSMMMIPFEMLVITNYSTMVSLKLWDTIPALILPFTSSIFYMYILRNFFASVPDSLYYSARVDGASNWRYLWQIMVPMARPSLVTIILLNALASWNSFMWPMYVISSTQNRTLPWGLQVFTTEAGYNPELLMAASTVVVLPMILLFLFARKSIVRGVARGGLKG</sequence>
<evidence type="ECO:0000256" key="4">
    <source>
        <dbReference type="ARBA" id="ARBA00022692"/>
    </source>
</evidence>
<comment type="subcellular location">
    <subcellularLocation>
        <location evidence="1 7">Cell membrane</location>
        <topology evidence="1 7">Multi-pass membrane protein</topology>
    </subcellularLocation>
</comment>
<proteinExistence type="inferred from homology"/>
<evidence type="ECO:0000256" key="2">
    <source>
        <dbReference type="ARBA" id="ARBA00022448"/>
    </source>
</evidence>
<dbReference type="GO" id="GO:0055085">
    <property type="term" value="P:transmembrane transport"/>
    <property type="evidence" value="ECO:0007669"/>
    <property type="project" value="InterPro"/>
</dbReference>
<feature type="transmembrane region" description="Helical" evidence="7">
    <location>
        <begin position="146"/>
        <end position="167"/>
    </location>
</feature>
<dbReference type="SUPFAM" id="SSF161098">
    <property type="entry name" value="MetI-like"/>
    <property type="match status" value="1"/>
</dbReference>
<dbReference type="EMBL" id="DVMU01000094">
    <property type="protein sequence ID" value="HIU33773.1"/>
    <property type="molecule type" value="Genomic_DNA"/>
</dbReference>
<dbReference type="Proteomes" id="UP000824072">
    <property type="component" value="Unassembled WGS sequence"/>
</dbReference>
<feature type="transmembrane region" description="Helical" evidence="7">
    <location>
        <begin position="77"/>
        <end position="101"/>
    </location>
</feature>
<gene>
    <name evidence="9" type="ORF">IAB02_04355</name>
</gene>
<reference evidence="9" key="1">
    <citation type="submission" date="2020-10" db="EMBL/GenBank/DDBJ databases">
        <authorList>
            <person name="Gilroy R."/>
        </authorList>
    </citation>
    <scope>NUCLEOTIDE SEQUENCE</scope>
    <source>
        <strain evidence="9">ChiHcec3-11533</strain>
    </source>
</reference>
<dbReference type="Pfam" id="PF00528">
    <property type="entry name" value="BPD_transp_1"/>
    <property type="match status" value="1"/>
</dbReference>
<dbReference type="PANTHER" id="PTHR43744:SF12">
    <property type="entry name" value="ABC TRANSPORTER PERMEASE PROTEIN MG189-RELATED"/>
    <property type="match status" value="1"/>
</dbReference>
<keyword evidence="5 7" id="KW-1133">Transmembrane helix</keyword>
<dbReference type="InterPro" id="IPR035906">
    <property type="entry name" value="MetI-like_sf"/>
</dbReference>
<evidence type="ECO:0000256" key="1">
    <source>
        <dbReference type="ARBA" id="ARBA00004651"/>
    </source>
</evidence>
<reference evidence="9" key="2">
    <citation type="journal article" date="2021" name="PeerJ">
        <title>Extensive microbial diversity within the chicken gut microbiome revealed by metagenomics and culture.</title>
        <authorList>
            <person name="Gilroy R."/>
            <person name="Ravi A."/>
            <person name="Getino M."/>
            <person name="Pursley I."/>
            <person name="Horton D.L."/>
            <person name="Alikhan N.F."/>
            <person name="Baker D."/>
            <person name="Gharbi K."/>
            <person name="Hall N."/>
            <person name="Watson M."/>
            <person name="Adriaenssens E.M."/>
            <person name="Foster-Nyarko E."/>
            <person name="Jarju S."/>
            <person name="Secka A."/>
            <person name="Antonio M."/>
            <person name="Oren A."/>
            <person name="Chaudhuri R.R."/>
            <person name="La Ragione R."/>
            <person name="Hildebrand F."/>
            <person name="Pallen M.J."/>
        </authorList>
    </citation>
    <scope>NUCLEOTIDE SEQUENCE</scope>
    <source>
        <strain evidence="9">ChiHcec3-11533</strain>
    </source>
</reference>
<evidence type="ECO:0000256" key="7">
    <source>
        <dbReference type="RuleBase" id="RU363032"/>
    </source>
</evidence>
<organism evidence="9 10">
    <name type="scientific">Candidatus Pullichristensenella excrementigallinarum</name>
    <dbReference type="NCBI Taxonomy" id="2840907"/>
    <lineage>
        <taxon>Bacteria</taxon>
        <taxon>Bacillati</taxon>
        <taxon>Bacillota</taxon>
        <taxon>Clostridia</taxon>
        <taxon>Candidatus Pullichristensenella</taxon>
    </lineage>
</organism>
<dbReference type="InterPro" id="IPR000515">
    <property type="entry name" value="MetI-like"/>
</dbReference>
<evidence type="ECO:0000256" key="5">
    <source>
        <dbReference type="ARBA" id="ARBA00022989"/>
    </source>
</evidence>
<dbReference type="GO" id="GO:0005886">
    <property type="term" value="C:plasma membrane"/>
    <property type="evidence" value="ECO:0007669"/>
    <property type="project" value="UniProtKB-SubCell"/>
</dbReference>
<evidence type="ECO:0000259" key="8">
    <source>
        <dbReference type="PROSITE" id="PS50928"/>
    </source>
</evidence>
<evidence type="ECO:0000256" key="6">
    <source>
        <dbReference type="ARBA" id="ARBA00023136"/>
    </source>
</evidence>
<feature type="transmembrane region" description="Helical" evidence="7">
    <location>
        <begin position="113"/>
        <end position="134"/>
    </location>
</feature>
<dbReference type="AlphaFoldDB" id="A0A9D1IAP3"/>
<accession>A0A9D1IAP3</accession>
<dbReference type="PANTHER" id="PTHR43744">
    <property type="entry name" value="ABC TRANSPORTER PERMEASE PROTEIN MG189-RELATED-RELATED"/>
    <property type="match status" value="1"/>
</dbReference>
<feature type="transmembrane region" description="Helical" evidence="7">
    <location>
        <begin position="17"/>
        <end position="39"/>
    </location>
</feature>
<keyword evidence="3" id="KW-1003">Cell membrane</keyword>
<dbReference type="Gene3D" id="1.10.3720.10">
    <property type="entry name" value="MetI-like"/>
    <property type="match status" value="1"/>
</dbReference>
<evidence type="ECO:0000313" key="10">
    <source>
        <dbReference type="Proteomes" id="UP000824072"/>
    </source>
</evidence>
<dbReference type="PROSITE" id="PS50928">
    <property type="entry name" value="ABC_TM1"/>
    <property type="match status" value="1"/>
</dbReference>
<comment type="caution">
    <text evidence="9">The sequence shown here is derived from an EMBL/GenBank/DDBJ whole genome shotgun (WGS) entry which is preliminary data.</text>
</comment>